<dbReference type="AlphaFoldDB" id="A0A9W8EGY8"/>
<dbReference type="InterPro" id="IPR011989">
    <property type="entry name" value="ARM-like"/>
</dbReference>
<feature type="repeat" description="ARM" evidence="4">
    <location>
        <begin position="157"/>
        <end position="199"/>
    </location>
</feature>
<feature type="region of interest" description="Disordered" evidence="5">
    <location>
        <begin position="1"/>
        <end position="23"/>
    </location>
</feature>
<evidence type="ECO:0000313" key="7">
    <source>
        <dbReference type="Proteomes" id="UP001150907"/>
    </source>
</evidence>
<evidence type="ECO:0000256" key="2">
    <source>
        <dbReference type="ARBA" id="ARBA00022448"/>
    </source>
</evidence>
<dbReference type="OrthoDB" id="29145at2759"/>
<evidence type="ECO:0000256" key="3">
    <source>
        <dbReference type="ARBA" id="ARBA00022927"/>
    </source>
</evidence>
<dbReference type="SUPFAM" id="SSF48371">
    <property type="entry name" value="ARM repeat"/>
    <property type="match status" value="1"/>
</dbReference>
<dbReference type="Pfam" id="PF13513">
    <property type="entry name" value="HEAT_EZ"/>
    <property type="match status" value="1"/>
</dbReference>
<dbReference type="InterPro" id="IPR016024">
    <property type="entry name" value="ARM-type_fold"/>
</dbReference>
<dbReference type="GO" id="GO:0015031">
    <property type="term" value="P:protein transport"/>
    <property type="evidence" value="ECO:0007669"/>
    <property type="project" value="UniProtKB-KW"/>
</dbReference>
<dbReference type="EMBL" id="JANBQF010000040">
    <property type="protein sequence ID" value="KAJ2006988.1"/>
    <property type="molecule type" value="Genomic_DNA"/>
</dbReference>
<keyword evidence="7" id="KW-1185">Reference proteome</keyword>
<accession>A0A9W8EGY8</accession>
<dbReference type="PANTHER" id="PTHR23316">
    <property type="entry name" value="IMPORTIN ALPHA"/>
    <property type="match status" value="1"/>
</dbReference>
<evidence type="ECO:0000256" key="4">
    <source>
        <dbReference type="PROSITE-ProRule" id="PRU00259"/>
    </source>
</evidence>
<evidence type="ECO:0000256" key="5">
    <source>
        <dbReference type="SAM" id="MobiDB-lite"/>
    </source>
</evidence>
<comment type="similarity">
    <text evidence="1">Belongs to the importin alpha family.</text>
</comment>
<evidence type="ECO:0008006" key="8">
    <source>
        <dbReference type="Google" id="ProtNLM"/>
    </source>
</evidence>
<dbReference type="Proteomes" id="UP001150907">
    <property type="component" value="Unassembled WGS sequence"/>
</dbReference>
<name>A0A9W8EGY8_9FUNG</name>
<dbReference type="PROSITE" id="PS50176">
    <property type="entry name" value="ARM_REPEAT"/>
    <property type="match status" value="1"/>
</dbReference>
<comment type="caution">
    <text evidence="6">The sequence shown here is derived from an EMBL/GenBank/DDBJ whole genome shotgun (WGS) entry which is preliminary data.</text>
</comment>
<dbReference type="InterPro" id="IPR000225">
    <property type="entry name" value="Armadillo"/>
</dbReference>
<proteinExistence type="inferred from homology"/>
<evidence type="ECO:0000256" key="1">
    <source>
        <dbReference type="ARBA" id="ARBA00010394"/>
    </source>
</evidence>
<protein>
    <recommendedName>
        <fullName evidence="8">Importin subunit alpha</fullName>
    </recommendedName>
</protein>
<reference evidence="6" key="1">
    <citation type="submission" date="2022-07" db="EMBL/GenBank/DDBJ databases">
        <title>Phylogenomic reconstructions and comparative analyses of Kickxellomycotina fungi.</title>
        <authorList>
            <person name="Reynolds N.K."/>
            <person name="Stajich J.E."/>
            <person name="Barry K."/>
            <person name="Grigoriev I.V."/>
            <person name="Crous P."/>
            <person name="Smith M.E."/>
        </authorList>
    </citation>
    <scope>NUCLEOTIDE SEQUENCE</scope>
    <source>
        <strain evidence="6">IMI 214461</strain>
    </source>
</reference>
<feature type="compositionally biased region" description="Pro residues" evidence="5">
    <location>
        <begin position="1"/>
        <end position="10"/>
    </location>
</feature>
<gene>
    <name evidence="6" type="ORF">H4R26_001043</name>
</gene>
<organism evidence="6 7">
    <name type="scientific">Coemansia thaxteri</name>
    <dbReference type="NCBI Taxonomy" id="2663907"/>
    <lineage>
        <taxon>Eukaryota</taxon>
        <taxon>Fungi</taxon>
        <taxon>Fungi incertae sedis</taxon>
        <taxon>Zoopagomycota</taxon>
        <taxon>Kickxellomycotina</taxon>
        <taxon>Kickxellomycetes</taxon>
        <taxon>Kickxellales</taxon>
        <taxon>Kickxellaceae</taxon>
        <taxon>Coemansia</taxon>
    </lineage>
</organism>
<keyword evidence="2" id="KW-0813">Transport</keyword>
<evidence type="ECO:0000313" key="6">
    <source>
        <dbReference type="EMBL" id="KAJ2006988.1"/>
    </source>
</evidence>
<dbReference type="SMART" id="SM00185">
    <property type="entry name" value="ARM"/>
    <property type="match status" value="6"/>
</dbReference>
<keyword evidence="3" id="KW-0653">Protein transport</keyword>
<sequence>MSNPPPQPPPRFKELYKQQPAGRDVRHRRLVHEAQLRRLQREQVFMDKRLRYRLPQESETESEYEFTASDTTLIIRGLRVCIGNVVSISSTEDALKSLSIKLEQPSEELRRFVSEGNCLDLLTKFFSTADADEKLLSLWCLTNIAANEGRLAEKVLPSAPYLLSLLSSDNAELQNQAAWALGNLAAEGEKARETLHANGVLQPLVDLVGSTADEAILQTACFAVSNMARKPNTYFNELFALKLPQLVAKQLETFKESQECVTELAWVFAYLAASSSEEQIDEILGTGAIGVLVQSALAVVKDEASAAPLIPVIRTLGNIAAGTDAQTSTLVAMSGFVGLLVRCIESTSSRAVEKEALWALSCVTASRKADVDAVVDAGVVPDLARIIEKQNYDLKKEAAFSLLNIAIIGGRVADLPNERLVPEFVEFAKSQDGELVRMGVQYIAIIFERLPEEKGPELLRSIPGGIDALENLIAVTEDDDTRSLVSVLIDQYYGEDAMAED</sequence>
<dbReference type="Gene3D" id="1.25.10.10">
    <property type="entry name" value="Leucine-rich Repeat Variant"/>
    <property type="match status" value="1"/>
</dbReference>